<protein>
    <submittedName>
        <fullName evidence="2">Uncharacterized protein</fullName>
    </submittedName>
</protein>
<feature type="region of interest" description="Disordered" evidence="1">
    <location>
        <begin position="146"/>
        <end position="375"/>
    </location>
</feature>
<accession>A0A067PR54</accession>
<reference evidence="3" key="1">
    <citation type="journal article" date="2014" name="Proc. Natl. Acad. Sci. U.S.A.">
        <title>Extensive sampling of basidiomycete genomes demonstrates inadequacy of the white-rot/brown-rot paradigm for wood decay fungi.</title>
        <authorList>
            <person name="Riley R."/>
            <person name="Salamov A.A."/>
            <person name="Brown D.W."/>
            <person name="Nagy L.G."/>
            <person name="Floudas D."/>
            <person name="Held B.W."/>
            <person name="Levasseur A."/>
            <person name="Lombard V."/>
            <person name="Morin E."/>
            <person name="Otillar R."/>
            <person name="Lindquist E.A."/>
            <person name="Sun H."/>
            <person name="LaButti K.M."/>
            <person name="Schmutz J."/>
            <person name="Jabbour D."/>
            <person name="Luo H."/>
            <person name="Baker S.E."/>
            <person name="Pisabarro A.G."/>
            <person name="Walton J.D."/>
            <person name="Blanchette R.A."/>
            <person name="Henrissat B."/>
            <person name="Martin F."/>
            <person name="Cullen D."/>
            <person name="Hibbett D.S."/>
            <person name="Grigoriev I.V."/>
        </authorList>
    </citation>
    <scope>NUCLEOTIDE SEQUENCE [LARGE SCALE GENOMIC DNA]</scope>
    <source>
        <strain evidence="3">MUCL 33604</strain>
    </source>
</reference>
<feature type="region of interest" description="Disordered" evidence="1">
    <location>
        <begin position="96"/>
        <end position="115"/>
    </location>
</feature>
<feature type="compositionally biased region" description="Basic and acidic residues" evidence="1">
    <location>
        <begin position="29"/>
        <end position="39"/>
    </location>
</feature>
<dbReference type="AlphaFoldDB" id="A0A067PR54"/>
<keyword evidence="3" id="KW-1185">Reference proteome</keyword>
<evidence type="ECO:0000313" key="3">
    <source>
        <dbReference type="Proteomes" id="UP000027265"/>
    </source>
</evidence>
<dbReference type="HOGENOM" id="CLU_660669_0_0_1"/>
<feature type="compositionally biased region" description="Basic residues" evidence="1">
    <location>
        <begin position="308"/>
        <end position="320"/>
    </location>
</feature>
<proteinExistence type="predicted"/>
<name>A0A067PR54_9AGAM</name>
<organism evidence="2 3">
    <name type="scientific">Jaapia argillacea MUCL 33604</name>
    <dbReference type="NCBI Taxonomy" id="933084"/>
    <lineage>
        <taxon>Eukaryota</taxon>
        <taxon>Fungi</taxon>
        <taxon>Dikarya</taxon>
        <taxon>Basidiomycota</taxon>
        <taxon>Agaricomycotina</taxon>
        <taxon>Agaricomycetes</taxon>
        <taxon>Agaricomycetidae</taxon>
        <taxon>Jaapiales</taxon>
        <taxon>Jaapiaceae</taxon>
        <taxon>Jaapia</taxon>
    </lineage>
</organism>
<feature type="compositionally biased region" description="Low complexity" evidence="1">
    <location>
        <begin position="272"/>
        <end position="289"/>
    </location>
</feature>
<evidence type="ECO:0000256" key="1">
    <source>
        <dbReference type="SAM" id="MobiDB-lite"/>
    </source>
</evidence>
<evidence type="ECO:0000313" key="2">
    <source>
        <dbReference type="EMBL" id="KDQ56295.1"/>
    </source>
</evidence>
<dbReference type="Proteomes" id="UP000027265">
    <property type="component" value="Unassembled WGS sequence"/>
</dbReference>
<feature type="compositionally biased region" description="Polar residues" evidence="1">
    <location>
        <begin position="96"/>
        <end position="108"/>
    </location>
</feature>
<feature type="region of interest" description="Disordered" evidence="1">
    <location>
        <begin position="1"/>
        <end position="80"/>
    </location>
</feature>
<dbReference type="InParanoid" id="A0A067PR54"/>
<feature type="compositionally biased region" description="Polar residues" evidence="1">
    <location>
        <begin position="1"/>
        <end position="28"/>
    </location>
</feature>
<feature type="compositionally biased region" description="Polar residues" evidence="1">
    <location>
        <begin position="53"/>
        <end position="72"/>
    </location>
</feature>
<feature type="compositionally biased region" description="Polar residues" evidence="1">
    <location>
        <begin position="173"/>
        <end position="199"/>
    </location>
</feature>
<dbReference type="EMBL" id="KL197722">
    <property type="protein sequence ID" value="KDQ56295.1"/>
    <property type="molecule type" value="Genomic_DNA"/>
</dbReference>
<gene>
    <name evidence="2" type="ORF">JAAARDRAFT_307590</name>
</gene>
<sequence>MATNRPASGFSGSHGRTSSMSHQAAQTSEHSHPIHDGPKAEVISPTEPGARLQSPQSSTPSTVVLSPDSQYTPNPPLIVSTGHRYLSSRYHDNLTTSTVHQEATQTSVRPARHTSDLHPTLSNVIYAAQYHDPYRTSDVEYQLTQTSFPQPEPGYAAPERDTSSDAWSELPQFRQNSETQQPASNGFPNTSEPQPSPSGDQGRRTSPVHLSSSQDAPYAHPGPNPLDSRRFTHAASESFPDPQQSQEIPPSRAHSFIPEAFASGNEALPVESHPAPASTAPTPLDTASPRPWTRPSGEGAHQPLRRDPAHRRPARARPSRRSTEETTWSELQDRTPPPPGRLGPALTLLTEAEARVDSPAPPYLNPPAYSSPPLADIPPLRRVVSESARVPQPSTPPVNNVGENILSLTIIHANLW</sequence>